<evidence type="ECO:0000259" key="1">
    <source>
        <dbReference type="Pfam" id="PF01695"/>
    </source>
</evidence>
<sequence length="105" mass="11817">MIIYQQKRVIDQNGRSPSSTKNAKIRCGMTVPPQIRKVIYTRQSGKVSTIVASQLPVEKWYGMIGEATFAEAILDRLIHRAVRVNLKGESMRKQGLNLTDADQSE</sequence>
<accession>A0AAE6VNB7</accession>
<evidence type="ECO:0000313" key="3">
    <source>
        <dbReference type="Proteomes" id="UP000463871"/>
    </source>
</evidence>
<name>A0AAE6VNB7_AERME</name>
<dbReference type="Gene3D" id="3.40.50.300">
    <property type="entry name" value="P-loop containing nucleotide triphosphate hydrolases"/>
    <property type="match status" value="1"/>
</dbReference>
<keyword evidence="2" id="KW-0067">ATP-binding</keyword>
<organism evidence="2 3">
    <name type="scientific">Aeromonas media</name>
    <dbReference type="NCBI Taxonomy" id="651"/>
    <lineage>
        <taxon>Bacteria</taxon>
        <taxon>Pseudomonadati</taxon>
        <taxon>Pseudomonadota</taxon>
        <taxon>Gammaproteobacteria</taxon>
        <taxon>Aeromonadales</taxon>
        <taxon>Aeromonadaceae</taxon>
        <taxon>Aeromonas</taxon>
    </lineage>
</organism>
<proteinExistence type="predicted"/>
<dbReference type="Proteomes" id="UP000463871">
    <property type="component" value="Chromosome"/>
</dbReference>
<evidence type="ECO:0000313" key="2">
    <source>
        <dbReference type="EMBL" id="QHQ51151.1"/>
    </source>
</evidence>
<dbReference type="EMBL" id="CP047962">
    <property type="protein sequence ID" value="QHQ51151.1"/>
    <property type="molecule type" value="Genomic_DNA"/>
</dbReference>
<dbReference type="GO" id="GO:0005524">
    <property type="term" value="F:ATP binding"/>
    <property type="evidence" value="ECO:0007669"/>
    <property type="project" value="UniProtKB-KW"/>
</dbReference>
<dbReference type="InterPro" id="IPR027417">
    <property type="entry name" value="P-loop_NTPase"/>
</dbReference>
<keyword evidence="2" id="KW-0547">Nucleotide-binding</keyword>
<feature type="domain" description="IstB-like ATP-binding" evidence="1">
    <location>
        <begin position="42"/>
        <end position="94"/>
    </location>
</feature>
<gene>
    <name evidence="2" type="ORF">GWI30_09820</name>
</gene>
<dbReference type="Pfam" id="PF01695">
    <property type="entry name" value="IstB_IS21"/>
    <property type="match status" value="1"/>
</dbReference>
<protein>
    <submittedName>
        <fullName evidence="2">ATP-binding protein</fullName>
    </submittedName>
</protein>
<dbReference type="InterPro" id="IPR002611">
    <property type="entry name" value="IstB_ATP-bd"/>
</dbReference>
<dbReference type="AlphaFoldDB" id="A0AAE6VNB7"/>
<reference evidence="2 3" key="1">
    <citation type="submission" date="2020-01" db="EMBL/GenBank/DDBJ databases">
        <title>Complete genome of Aeromonas media MC64.</title>
        <authorList>
            <person name="Cao G."/>
            <person name="Fu J."/>
            <person name="Zhong C."/>
        </authorList>
    </citation>
    <scope>NUCLEOTIDE SEQUENCE [LARGE SCALE GENOMIC DNA]</scope>
    <source>
        <strain evidence="2 3">MC64</strain>
    </source>
</reference>